<organism evidence="1 2">
    <name type="scientific">Candidatus Propionivibrio dominans</name>
    <dbReference type="NCBI Taxonomy" id="2954373"/>
    <lineage>
        <taxon>Bacteria</taxon>
        <taxon>Pseudomonadati</taxon>
        <taxon>Pseudomonadota</taxon>
        <taxon>Betaproteobacteria</taxon>
        <taxon>Rhodocyclales</taxon>
        <taxon>Rhodocyclaceae</taxon>
        <taxon>Propionivibrio</taxon>
    </lineage>
</organism>
<sequence length="92" mass="10471">MAETLINESRRCFFVRDLKKDFLESEARVSRNNLAASRLQEWECAYETDLLALGPELLLDTARRTEGVQEGADYSKVAKVLAQGFEKASDER</sequence>
<reference evidence="1" key="1">
    <citation type="submission" date="2020-10" db="EMBL/GenBank/DDBJ databases">
        <title>Connecting structure to function with the recovery of over 1000 high-quality activated sludge metagenome-assembled genomes encoding full-length rRNA genes using long-read sequencing.</title>
        <authorList>
            <person name="Singleton C.M."/>
            <person name="Petriglieri F."/>
            <person name="Kristensen J.M."/>
            <person name="Kirkegaard R.H."/>
            <person name="Michaelsen T.Y."/>
            <person name="Andersen M.H."/>
            <person name="Karst S.M."/>
            <person name="Dueholm M.S."/>
            <person name="Nielsen P.H."/>
            <person name="Albertsen M."/>
        </authorList>
    </citation>
    <scope>NUCLEOTIDE SEQUENCE</scope>
    <source>
        <strain evidence="1">EsbW_18-Q3-R4-48_MAXAC.044</strain>
    </source>
</reference>
<gene>
    <name evidence="1" type="ORF">IPJ48_05710</name>
</gene>
<proteinExistence type="predicted"/>
<evidence type="ECO:0000313" key="2">
    <source>
        <dbReference type="Proteomes" id="UP000886602"/>
    </source>
</evidence>
<dbReference type="EMBL" id="JADJNC010000008">
    <property type="protein sequence ID" value="MBK7422617.1"/>
    <property type="molecule type" value="Genomic_DNA"/>
</dbReference>
<evidence type="ECO:0000313" key="1">
    <source>
        <dbReference type="EMBL" id="MBK7422617.1"/>
    </source>
</evidence>
<accession>A0A9D7F5Z5</accession>
<dbReference type="Proteomes" id="UP000886602">
    <property type="component" value="Unassembled WGS sequence"/>
</dbReference>
<comment type="caution">
    <text evidence="1">The sequence shown here is derived from an EMBL/GenBank/DDBJ whole genome shotgun (WGS) entry which is preliminary data.</text>
</comment>
<dbReference type="AlphaFoldDB" id="A0A9D7F5Z5"/>
<name>A0A9D7F5Z5_9RHOO</name>
<protein>
    <submittedName>
        <fullName evidence="1">Uncharacterized protein</fullName>
    </submittedName>
</protein>